<feature type="binding site" evidence="17">
    <location>
        <position position="123"/>
    </location>
    <ligand>
        <name>8-oxo-dGTP</name>
        <dbReference type="ChEBI" id="CHEBI:77896"/>
    </ligand>
</feature>
<feature type="binding site" evidence="17">
    <location>
        <position position="27"/>
    </location>
    <ligand>
        <name>8-oxo-dGTP</name>
        <dbReference type="ChEBI" id="CHEBI:77896"/>
    </ligand>
</feature>
<keyword evidence="6" id="KW-0227">DNA damage</keyword>
<evidence type="ECO:0000256" key="10">
    <source>
        <dbReference type="ARBA" id="ARBA00035861"/>
    </source>
</evidence>
<dbReference type="Pfam" id="PF14815">
    <property type="entry name" value="NUDIX_4"/>
    <property type="match status" value="1"/>
</dbReference>
<dbReference type="InterPro" id="IPR013785">
    <property type="entry name" value="Aldolase_TIM"/>
</dbReference>
<dbReference type="CDD" id="cd00564">
    <property type="entry name" value="TMP_TenI"/>
    <property type="match status" value="1"/>
</dbReference>
<evidence type="ECO:0000256" key="6">
    <source>
        <dbReference type="ARBA" id="ARBA00022763"/>
    </source>
</evidence>
<dbReference type="InterPro" id="IPR047127">
    <property type="entry name" value="MutT-like"/>
</dbReference>
<evidence type="ECO:0000256" key="13">
    <source>
        <dbReference type="ARBA" id="ARBA00040794"/>
    </source>
</evidence>
<comment type="catalytic activity">
    <reaction evidence="11">
        <text>8-oxo-GTP + H2O = 8-oxo-GMP + diphosphate + H(+)</text>
        <dbReference type="Rhea" id="RHEA:67616"/>
        <dbReference type="ChEBI" id="CHEBI:15377"/>
        <dbReference type="ChEBI" id="CHEBI:15378"/>
        <dbReference type="ChEBI" id="CHEBI:33019"/>
        <dbReference type="ChEBI" id="CHEBI:143553"/>
        <dbReference type="ChEBI" id="CHEBI:145694"/>
    </reaction>
</comment>
<evidence type="ECO:0000256" key="7">
    <source>
        <dbReference type="ARBA" id="ARBA00022801"/>
    </source>
</evidence>
<dbReference type="InterPro" id="IPR022998">
    <property type="entry name" value="ThiamineP_synth_TenI"/>
</dbReference>
<name>A0A656HKU3_THINJ</name>
<comment type="similarity">
    <text evidence="2">Belongs to the Nudix hydrolase family.</text>
</comment>
<evidence type="ECO:0000256" key="8">
    <source>
        <dbReference type="ARBA" id="ARBA00022842"/>
    </source>
</evidence>
<dbReference type="EC" id="3.6.1.55" evidence="12"/>
<dbReference type="RefSeq" id="WP_002709814.1">
    <property type="nucleotide sequence ID" value="NZ_JH651384.1"/>
</dbReference>
<dbReference type="NCBIfam" id="TIGR00586">
    <property type="entry name" value="mutt"/>
    <property type="match status" value="1"/>
</dbReference>
<dbReference type="Pfam" id="PF02581">
    <property type="entry name" value="TMP-TENI"/>
    <property type="match status" value="1"/>
</dbReference>
<dbReference type="SUPFAM" id="SSF55811">
    <property type="entry name" value="Nudix"/>
    <property type="match status" value="1"/>
</dbReference>
<dbReference type="InterPro" id="IPR029119">
    <property type="entry name" value="MutY_C"/>
</dbReference>
<organism evidence="20 21">
    <name type="scientific">Thiothrix nivea (strain ATCC 35100 / DSM 5205 / JP2)</name>
    <dbReference type="NCBI Taxonomy" id="870187"/>
    <lineage>
        <taxon>Bacteria</taxon>
        <taxon>Pseudomonadati</taxon>
        <taxon>Pseudomonadota</taxon>
        <taxon>Gammaproteobacteria</taxon>
        <taxon>Thiotrichales</taxon>
        <taxon>Thiotrichaceae</taxon>
        <taxon>Thiothrix</taxon>
    </lineage>
</organism>
<evidence type="ECO:0000256" key="12">
    <source>
        <dbReference type="ARBA" id="ARBA00038905"/>
    </source>
</evidence>
<dbReference type="GO" id="GO:0044715">
    <property type="term" value="F:8-oxo-dGDP phosphatase activity"/>
    <property type="evidence" value="ECO:0007669"/>
    <property type="project" value="TreeGrafter"/>
</dbReference>
<dbReference type="PANTHER" id="PTHR47707">
    <property type="entry name" value="8-OXO-DGTP DIPHOSPHATASE"/>
    <property type="match status" value="1"/>
</dbReference>
<reference evidence="21" key="1">
    <citation type="journal article" date="2011" name="Stand. Genomic Sci.">
        <title>Genome sequence of the filamentous, gliding Thiothrix nivea neotype strain (JP2(T)).</title>
        <authorList>
            <person name="Lapidus A."/>
            <person name="Nolan M."/>
            <person name="Lucas S."/>
            <person name="Glavina Del Rio T."/>
            <person name="Tice H."/>
            <person name="Cheng J.F."/>
            <person name="Tapia R."/>
            <person name="Han C."/>
            <person name="Goodwin L."/>
            <person name="Pitluck S."/>
            <person name="Liolios K."/>
            <person name="Pagani I."/>
            <person name="Ivanova N."/>
            <person name="Huntemann M."/>
            <person name="Mavromatis K."/>
            <person name="Mikhailova N."/>
            <person name="Pati A."/>
            <person name="Chen A."/>
            <person name="Palaniappan K."/>
            <person name="Land M."/>
            <person name="Brambilla E.M."/>
            <person name="Rohde M."/>
            <person name="Abt B."/>
            <person name="Verbarg S."/>
            <person name="Goker M."/>
            <person name="Bristow J."/>
            <person name="Eisen J.A."/>
            <person name="Markowitz V."/>
            <person name="Hugenholtz P."/>
            <person name="Kyrpides N.C."/>
            <person name="Klenk H.P."/>
            <person name="Woyke T."/>
        </authorList>
    </citation>
    <scope>NUCLEOTIDE SEQUENCE [LARGE SCALE GENOMIC DNA]</scope>
    <source>
        <strain evidence="21">ATCC 35100 / DSM 5205 / JP2</strain>
    </source>
</reference>
<dbReference type="FunFam" id="3.90.79.10:FF:000014">
    <property type="entry name" value="8-oxo-dGTP diphosphatase MutT"/>
    <property type="match status" value="1"/>
</dbReference>
<keyword evidence="7 20" id="KW-0378">Hydrolase</keyword>
<dbReference type="GO" id="GO:0008413">
    <property type="term" value="F:8-oxo-7,8-dihydroguanosine triphosphate pyrophosphatase activity"/>
    <property type="evidence" value="ECO:0007669"/>
    <property type="project" value="InterPro"/>
</dbReference>
<dbReference type="Gene3D" id="3.90.79.10">
    <property type="entry name" value="Nucleoside Triphosphate Pyrophosphohydrolase"/>
    <property type="match status" value="1"/>
</dbReference>
<dbReference type="GO" id="GO:0046872">
    <property type="term" value="F:metal ion binding"/>
    <property type="evidence" value="ECO:0007669"/>
    <property type="project" value="UniProtKB-KW"/>
</dbReference>
<evidence type="ECO:0000256" key="16">
    <source>
        <dbReference type="ARBA" id="ARBA00042798"/>
    </source>
</evidence>
<comment type="cofactor">
    <cofactor evidence="1 18">
        <name>Mg(2+)</name>
        <dbReference type="ChEBI" id="CHEBI:18420"/>
    </cofactor>
</comment>
<keyword evidence="21" id="KW-1185">Reference proteome</keyword>
<keyword evidence="8 18" id="KW-0460">Magnesium</keyword>
<dbReference type="GO" id="GO:0044716">
    <property type="term" value="F:8-oxo-GDP phosphatase activity"/>
    <property type="evidence" value="ECO:0007669"/>
    <property type="project" value="TreeGrafter"/>
</dbReference>
<dbReference type="InterPro" id="IPR000086">
    <property type="entry name" value="NUDIX_hydrolase_dom"/>
</dbReference>
<dbReference type="PRINTS" id="PR00502">
    <property type="entry name" value="NUDIXFAMILY"/>
</dbReference>
<accession>A0A656HKU3</accession>
<keyword evidence="3" id="KW-0515">Mutator protein</keyword>
<dbReference type="GO" id="GO:0035539">
    <property type="term" value="F:8-oxo-7,8-dihydrodeoxyguanosine triphosphate pyrophosphatase activity"/>
    <property type="evidence" value="ECO:0007669"/>
    <property type="project" value="UniProtKB-EC"/>
</dbReference>
<evidence type="ECO:0000256" key="5">
    <source>
        <dbReference type="ARBA" id="ARBA00022723"/>
    </source>
</evidence>
<feature type="binding site" evidence="18">
    <location>
        <position position="61"/>
    </location>
    <ligand>
        <name>Mg(2+)</name>
        <dbReference type="ChEBI" id="CHEBI:18420"/>
    </ligand>
</feature>
<dbReference type="GO" id="GO:0006260">
    <property type="term" value="P:DNA replication"/>
    <property type="evidence" value="ECO:0007669"/>
    <property type="project" value="UniProtKB-KW"/>
</dbReference>
<evidence type="ECO:0000256" key="11">
    <source>
        <dbReference type="ARBA" id="ARBA00036904"/>
    </source>
</evidence>
<dbReference type="NCBIfam" id="NF006530">
    <property type="entry name" value="PRK08999.1"/>
    <property type="match status" value="1"/>
</dbReference>
<proteinExistence type="inferred from homology"/>
<feature type="domain" description="Nudix hydrolase" evidence="19">
    <location>
        <begin position="6"/>
        <end position="134"/>
    </location>
</feature>
<evidence type="ECO:0000256" key="18">
    <source>
        <dbReference type="PIRSR" id="PIRSR603561-2"/>
    </source>
</evidence>
<evidence type="ECO:0000256" key="9">
    <source>
        <dbReference type="ARBA" id="ARBA00023204"/>
    </source>
</evidence>
<dbReference type="Proteomes" id="UP000005317">
    <property type="component" value="Unassembled WGS sequence"/>
</dbReference>
<evidence type="ECO:0000256" key="2">
    <source>
        <dbReference type="ARBA" id="ARBA00005582"/>
    </source>
</evidence>
<evidence type="ECO:0000256" key="4">
    <source>
        <dbReference type="ARBA" id="ARBA00022705"/>
    </source>
</evidence>
<dbReference type="InterPro" id="IPR036206">
    <property type="entry name" value="ThiamineP_synth_sf"/>
</dbReference>
<feature type="binding site" evidence="17">
    <location>
        <begin position="38"/>
        <end position="41"/>
    </location>
    <ligand>
        <name>8-oxo-dGTP</name>
        <dbReference type="ChEBI" id="CHEBI:77896"/>
    </ligand>
</feature>
<dbReference type="CDD" id="cd03425">
    <property type="entry name" value="NUDIX_MutT_NudA_like"/>
    <property type="match status" value="1"/>
</dbReference>
<dbReference type="GO" id="GO:0009228">
    <property type="term" value="P:thiamine biosynthetic process"/>
    <property type="evidence" value="ECO:0007669"/>
    <property type="project" value="UniProtKB-KW"/>
</dbReference>
<dbReference type="GO" id="GO:0006281">
    <property type="term" value="P:DNA repair"/>
    <property type="evidence" value="ECO:0007669"/>
    <property type="project" value="UniProtKB-KW"/>
</dbReference>
<dbReference type="InterPro" id="IPR003561">
    <property type="entry name" value="Mutator_MutT"/>
</dbReference>
<evidence type="ECO:0000313" key="20">
    <source>
        <dbReference type="EMBL" id="EIJ35920.1"/>
    </source>
</evidence>
<dbReference type="PANTHER" id="PTHR47707:SF1">
    <property type="entry name" value="NUDIX HYDROLASE FAMILY PROTEIN"/>
    <property type="match status" value="1"/>
</dbReference>
<dbReference type="SUPFAM" id="SSF51391">
    <property type="entry name" value="Thiamin phosphate synthase"/>
    <property type="match status" value="1"/>
</dbReference>
<evidence type="ECO:0000256" key="1">
    <source>
        <dbReference type="ARBA" id="ARBA00001946"/>
    </source>
</evidence>
<evidence type="ECO:0000259" key="19">
    <source>
        <dbReference type="PROSITE" id="PS51462"/>
    </source>
</evidence>
<dbReference type="InterPro" id="IPR015797">
    <property type="entry name" value="NUDIX_hydrolase-like_dom_sf"/>
</dbReference>
<dbReference type="PROSITE" id="PS00893">
    <property type="entry name" value="NUDIX_BOX"/>
    <property type="match status" value="1"/>
</dbReference>
<evidence type="ECO:0000313" key="21">
    <source>
        <dbReference type="Proteomes" id="UP000005317"/>
    </source>
</evidence>
<evidence type="ECO:0000256" key="17">
    <source>
        <dbReference type="PIRSR" id="PIRSR603561-1"/>
    </source>
</evidence>
<dbReference type="PROSITE" id="PS51462">
    <property type="entry name" value="NUDIX"/>
    <property type="match status" value="1"/>
</dbReference>
<protein>
    <recommendedName>
        <fullName evidence="13">8-oxo-dGTP diphosphatase</fullName>
        <ecNumber evidence="12">3.6.1.55</ecNumber>
    </recommendedName>
    <alternativeName>
        <fullName evidence="16">7,8-dihydro-8-oxoguanine-triphosphatase</fullName>
    </alternativeName>
    <alternativeName>
        <fullName evidence="15">Mutator protein MutT</fullName>
    </alternativeName>
    <alternativeName>
        <fullName evidence="14">dGTP pyrophosphohydrolase</fullName>
    </alternativeName>
</protein>
<feature type="binding site" evidence="18">
    <location>
        <position position="41"/>
    </location>
    <ligand>
        <name>Mg(2+)</name>
        <dbReference type="ChEBI" id="CHEBI:18420"/>
    </ligand>
</feature>
<dbReference type="Gene3D" id="3.20.20.70">
    <property type="entry name" value="Aldolase class I"/>
    <property type="match status" value="1"/>
</dbReference>
<keyword evidence="5 18" id="KW-0479">Metal-binding</keyword>
<evidence type="ECO:0000256" key="3">
    <source>
        <dbReference type="ARBA" id="ARBA00022457"/>
    </source>
</evidence>
<feature type="binding site" evidence="17">
    <location>
        <position position="32"/>
    </location>
    <ligand>
        <name>8-oxo-dGTP</name>
        <dbReference type="ChEBI" id="CHEBI:77896"/>
    </ligand>
</feature>
<dbReference type="AlphaFoldDB" id="A0A656HKU3"/>
<evidence type="ECO:0000256" key="15">
    <source>
        <dbReference type="ARBA" id="ARBA00041979"/>
    </source>
</evidence>
<comment type="catalytic activity">
    <reaction evidence="10">
        <text>8-oxo-dGTP + H2O = 8-oxo-dGMP + diphosphate + H(+)</text>
        <dbReference type="Rhea" id="RHEA:31575"/>
        <dbReference type="ChEBI" id="CHEBI:15377"/>
        <dbReference type="ChEBI" id="CHEBI:15378"/>
        <dbReference type="ChEBI" id="CHEBI:33019"/>
        <dbReference type="ChEBI" id="CHEBI:63224"/>
        <dbReference type="ChEBI" id="CHEBI:77896"/>
        <dbReference type="EC" id="3.6.1.55"/>
    </reaction>
</comment>
<dbReference type="InterPro" id="IPR020476">
    <property type="entry name" value="Nudix_hydrolase"/>
</dbReference>
<evidence type="ECO:0000256" key="14">
    <source>
        <dbReference type="ARBA" id="ARBA00041592"/>
    </source>
</evidence>
<sequence>MSVVEPWLHVMAAVIRGQEGRILLAQRPPGKHQGGKWEFPGGKLEVGETPLQGLKRELHEELGIEVQHAQPLIKVRHVYPETAVLLDVWEVDVFTGEPHGREGQPVGWFETEQLSGLEFPPANYPIVTAARLPEVCLITPEPEDPAVFLHKLEVALQSGIRLVQFRAKRLLPDEYLALARETARLAHSFSARVLLNSPPVMLPEADGLHLTSAQLWQDHDWQPHNGWLSASCHSREELAQAAEIGVDFAFLSPVLPTLSHPGAAHLGWEAFAACVEQVNFPVYALGGLDNSHVVAARKRGGQGIAAIRSLWS</sequence>
<dbReference type="EMBL" id="JH651384">
    <property type="protein sequence ID" value="EIJ35920.1"/>
    <property type="molecule type" value="Genomic_DNA"/>
</dbReference>
<keyword evidence="9" id="KW-0234">DNA repair</keyword>
<gene>
    <name evidence="20" type="ORF">Thini_3408</name>
</gene>
<keyword evidence="4" id="KW-0235">DNA replication</keyword>
<dbReference type="InterPro" id="IPR020084">
    <property type="entry name" value="NUDIX_hydrolase_CS"/>
</dbReference>